<reference evidence="9" key="1">
    <citation type="submission" date="2024-05" db="EMBL/GenBank/DDBJ databases">
        <authorList>
            <person name="Kim S."/>
            <person name="Heo J."/>
            <person name="Choi H."/>
            <person name="Choi Y."/>
            <person name="Kwon S.-W."/>
            <person name="Kim Y."/>
        </authorList>
    </citation>
    <scope>NUCLEOTIDE SEQUENCE</scope>
    <source>
        <strain evidence="9">KACC 23698</strain>
    </source>
</reference>
<evidence type="ECO:0000256" key="2">
    <source>
        <dbReference type="ARBA" id="ARBA00022679"/>
    </source>
</evidence>
<keyword evidence="3 6" id="KW-0949">S-adenosyl-L-methionine</keyword>
<dbReference type="PRINTS" id="PR00105">
    <property type="entry name" value="C5METTRFRASE"/>
</dbReference>
<dbReference type="InterPro" id="IPR050390">
    <property type="entry name" value="C5-Methyltransferase"/>
</dbReference>
<comment type="similarity">
    <text evidence="6 7">Belongs to the class I-like SAM-binding methyltransferase superfamily. C5-methyltransferase family.</text>
</comment>
<name>A0AAU7J947_9HYPH</name>
<keyword evidence="4" id="KW-0680">Restriction system</keyword>
<evidence type="ECO:0000256" key="7">
    <source>
        <dbReference type="RuleBase" id="RU000416"/>
    </source>
</evidence>
<proteinExistence type="inferred from homology"/>
<keyword evidence="1 6" id="KW-0489">Methyltransferase</keyword>
<comment type="catalytic activity">
    <reaction evidence="5 8">
        <text>a 2'-deoxycytidine in DNA + S-adenosyl-L-methionine = a 5-methyl-2'-deoxycytidine in DNA + S-adenosyl-L-homocysteine + H(+)</text>
        <dbReference type="Rhea" id="RHEA:13681"/>
        <dbReference type="Rhea" id="RHEA-COMP:11369"/>
        <dbReference type="Rhea" id="RHEA-COMP:11370"/>
        <dbReference type="ChEBI" id="CHEBI:15378"/>
        <dbReference type="ChEBI" id="CHEBI:57856"/>
        <dbReference type="ChEBI" id="CHEBI:59789"/>
        <dbReference type="ChEBI" id="CHEBI:85452"/>
        <dbReference type="ChEBI" id="CHEBI:85454"/>
        <dbReference type="EC" id="2.1.1.37"/>
    </reaction>
</comment>
<evidence type="ECO:0000256" key="8">
    <source>
        <dbReference type="RuleBase" id="RU000417"/>
    </source>
</evidence>
<dbReference type="PROSITE" id="PS00094">
    <property type="entry name" value="C5_MTASE_1"/>
    <property type="match status" value="1"/>
</dbReference>
<dbReference type="Pfam" id="PF00145">
    <property type="entry name" value="DNA_methylase"/>
    <property type="match status" value="1"/>
</dbReference>
<evidence type="ECO:0000256" key="6">
    <source>
        <dbReference type="PROSITE-ProRule" id="PRU01016"/>
    </source>
</evidence>
<dbReference type="InterPro" id="IPR001525">
    <property type="entry name" value="C5_MeTfrase"/>
</dbReference>
<dbReference type="PANTHER" id="PTHR10629">
    <property type="entry name" value="CYTOSINE-SPECIFIC METHYLTRANSFERASE"/>
    <property type="match status" value="1"/>
</dbReference>
<feature type="active site" evidence="6">
    <location>
        <position position="76"/>
    </location>
</feature>
<dbReference type="EC" id="2.1.1.37" evidence="8"/>
<dbReference type="InterPro" id="IPR018117">
    <property type="entry name" value="C5_DNA_meth_AS"/>
</dbReference>
<dbReference type="GO" id="GO:0003886">
    <property type="term" value="F:DNA (cytosine-5-)-methyltransferase activity"/>
    <property type="evidence" value="ECO:0007669"/>
    <property type="project" value="UniProtKB-EC"/>
</dbReference>
<dbReference type="SUPFAM" id="SSF53335">
    <property type="entry name" value="S-adenosyl-L-methionine-dependent methyltransferases"/>
    <property type="match status" value="1"/>
</dbReference>
<evidence type="ECO:0000256" key="1">
    <source>
        <dbReference type="ARBA" id="ARBA00022603"/>
    </source>
</evidence>
<dbReference type="EMBL" id="CP157484">
    <property type="protein sequence ID" value="XBO36700.1"/>
    <property type="molecule type" value="Genomic_DNA"/>
</dbReference>
<evidence type="ECO:0000313" key="9">
    <source>
        <dbReference type="EMBL" id="XBO36700.1"/>
    </source>
</evidence>
<dbReference type="RefSeq" id="WP_406853514.1">
    <property type="nucleotide sequence ID" value="NZ_CP157484.1"/>
</dbReference>
<dbReference type="NCBIfam" id="TIGR00675">
    <property type="entry name" value="dcm"/>
    <property type="match status" value="1"/>
</dbReference>
<accession>A0AAU7J947</accession>
<dbReference type="PROSITE" id="PS51679">
    <property type="entry name" value="SAM_MT_C5"/>
    <property type="match status" value="1"/>
</dbReference>
<dbReference type="Gene3D" id="3.40.50.150">
    <property type="entry name" value="Vaccinia Virus protein VP39"/>
    <property type="match status" value="1"/>
</dbReference>
<dbReference type="GO" id="GO:0009307">
    <property type="term" value="P:DNA restriction-modification system"/>
    <property type="evidence" value="ECO:0007669"/>
    <property type="project" value="UniProtKB-KW"/>
</dbReference>
<organism evidence="9">
    <name type="scientific">Alsobacter sp. KACC 23698</name>
    <dbReference type="NCBI Taxonomy" id="3149229"/>
    <lineage>
        <taxon>Bacteria</taxon>
        <taxon>Pseudomonadati</taxon>
        <taxon>Pseudomonadota</taxon>
        <taxon>Alphaproteobacteria</taxon>
        <taxon>Hyphomicrobiales</taxon>
        <taxon>Alsobacteraceae</taxon>
        <taxon>Alsobacter</taxon>
    </lineage>
</organism>
<sequence>MRVLDLFSGIGGFSLGLERTGGFQTVAFCEIDSFARRVLAKHWPGVPCYDDVRTLTAERLAADGIGVDVICGGFPCQDLSTAGSGLGLAGERSGLWYEFARLIGELRPRLVIVENSPELLDGWLGDILGPLATLGYDAEWNCIPASTLGAPHRRDRLWIVAYPAGVGQQGQGRRVHAIYPAPDAYREADRLVGAFQRHSLPFVCGGHDGVPGRLDELRGLGNAVVPQIPELIGRAILAAEERAA</sequence>
<gene>
    <name evidence="9" type="ORF">ABEG18_13155</name>
</gene>
<dbReference type="AlphaFoldDB" id="A0AAU7J947"/>
<dbReference type="PANTHER" id="PTHR10629:SF52">
    <property type="entry name" value="DNA (CYTOSINE-5)-METHYLTRANSFERASE 1"/>
    <property type="match status" value="1"/>
</dbReference>
<evidence type="ECO:0000256" key="3">
    <source>
        <dbReference type="ARBA" id="ARBA00022691"/>
    </source>
</evidence>
<evidence type="ECO:0000256" key="5">
    <source>
        <dbReference type="ARBA" id="ARBA00047422"/>
    </source>
</evidence>
<protein>
    <recommendedName>
        <fullName evidence="8">Cytosine-specific methyltransferase</fullName>
        <ecNumber evidence="8">2.1.1.37</ecNumber>
    </recommendedName>
</protein>
<dbReference type="REBASE" id="836752">
    <property type="entry name" value="M.Asp23698ORF13155P"/>
</dbReference>
<dbReference type="InterPro" id="IPR029063">
    <property type="entry name" value="SAM-dependent_MTases_sf"/>
</dbReference>
<keyword evidence="2 6" id="KW-0808">Transferase</keyword>
<dbReference type="GO" id="GO:0032259">
    <property type="term" value="P:methylation"/>
    <property type="evidence" value="ECO:0007669"/>
    <property type="project" value="UniProtKB-KW"/>
</dbReference>
<evidence type="ECO:0000256" key="4">
    <source>
        <dbReference type="ARBA" id="ARBA00022747"/>
    </source>
</evidence>